<dbReference type="Gene3D" id="1.10.439.10">
    <property type="entry name" value="Penicillin Amidohydrolase, domain 1"/>
    <property type="match status" value="1"/>
</dbReference>
<comment type="caution">
    <text evidence="6">The sequence shown here is derived from an EMBL/GenBank/DDBJ whole genome shotgun (WGS) entry which is preliminary data.</text>
</comment>
<sequence length="740" mass="79782">MRRTELRAHDENGEPRPSPRWTNRRTPLGRTALCLVLAVAFLLAGCTTSPPITSPLPPPGRATILWDTWGVPHIAAGDEPMLFRAFGQAQMRSHGNLLLGLYAKARGEGARYAGETSLNSDRTVLLMGLRERGAEWYAQQSPRMRAAVDAFATGMTEYATTHPAEHDRIYDPLLPLTGADVLAHVARTMFAFMTDVSDCKRVLPDLDRGDAPPPGSNAWAIGPERTSDGGTLLLANPHLGWGGDELLYESQLVAPGVDVYGATLVGFPVPVIGFNDSLGWSHTVNSVDGCDVYSLVPDGTGYRFDGGHRDFETSNRQISVRLPGGGYRTEKVTVRRAVQGPVVTVGGKTFAVRATAVDQAQVPGLLEQWWEMARARTLEQFRAALGREQLPMFNVLYADDAGHVLAAFAGKVPDRPSSYSGSWDAPVPGDDSRTLWTTTLPASRLPAVIDPPGGFVQNSNSPPWTFTLPAVPELDPARYPSYLPSPGLGWRERRGLQLITSTPKMSLDDLVRLKNDTHLSLADSVVPALVAAANRSLDTGARRGAAALENWDRQAQATSTGALLFLAWVYEALPEGHSADELFTTPYDPADPLGTPRDLRDPAAAVSALGRAAQRIQNLYGAIEVPWGNVARLQRGNVDLPASGFPGDPYGSFRVLSPDIARIASGKPGAVSFGDSYVAAIHFGSTTTARVLLTYGNSTQPGNKHVADQLALAQTGELRPALRTLSEINQNLEERMDVSR</sequence>
<dbReference type="PANTHER" id="PTHR34218">
    <property type="entry name" value="PEPTIDASE S45 PENICILLIN AMIDASE"/>
    <property type="match status" value="1"/>
</dbReference>
<evidence type="ECO:0000256" key="1">
    <source>
        <dbReference type="ARBA" id="ARBA00006586"/>
    </source>
</evidence>
<evidence type="ECO:0000313" key="7">
    <source>
        <dbReference type="Proteomes" id="UP001500449"/>
    </source>
</evidence>
<keyword evidence="4" id="KW-0865">Zymogen</keyword>
<name>A0ABN2NCA5_9PSEU</name>
<dbReference type="RefSeq" id="WP_344420852.1">
    <property type="nucleotide sequence ID" value="NZ_BAAAQK010000018.1"/>
</dbReference>
<dbReference type="Gene3D" id="1.10.1400.10">
    <property type="match status" value="1"/>
</dbReference>
<dbReference type="Gene3D" id="3.60.20.10">
    <property type="entry name" value="Glutamine Phosphoribosylpyrophosphate, subunit 1, domain 1"/>
    <property type="match status" value="1"/>
</dbReference>
<dbReference type="Proteomes" id="UP001500449">
    <property type="component" value="Unassembled WGS sequence"/>
</dbReference>
<feature type="compositionally biased region" description="Basic and acidic residues" evidence="5">
    <location>
        <begin position="1"/>
        <end position="14"/>
    </location>
</feature>
<dbReference type="PANTHER" id="PTHR34218:SF3">
    <property type="entry name" value="ACYL-HOMOSERINE LACTONE ACYLASE PVDQ"/>
    <property type="match status" value="1"/>
</dbReference>
<keyword evidence="3" id="KW-0378">Hydrolase</keyword>
<proteinExistence type="inferred from homology"/>
<keyword evidence="2" id="KW-0732">Signal</keyword>
<dbReference type="PIRSF" id="PIRSF001227">
    <property type="entry name" value="Pen_acylase"/>
    <property type="match status" value="1"/>
</dbReference>
<accession>A0ABN2NCA5</accession>
<dbReference type="InterPro" id="IPR029055">
    <property type="entry name" value="Ntn_hydrolases_N"/>
</dbReference>
<evidence type="ECO:0000256" key="2">
    <source>
        <dbReference type="ARBA" id="ARBA00022729"/>
    </source>
</evidence>
<dbReference type="InterPro" id="IPR002692">
    <property type="entry name" value="S45"/>
</dbReference>
<evidence type="ECO:0000256" key="4">
    <source>
        <dbReference type="ARBA" id="ARBA00023145"/>
    </source>
</evidence>
<dbReference type="Gene3D" id="2.30.120.10">
    <property type="match status" value="1"/>
</dbReference>
<dbReference type="EMBL" id="BAAAQK010000018">
    <property type="protein sequence ID" value="GAA1861234.1"/>
    <property type="molecule type" value="Genomic_DNA"/>
</dbReference>
<comment type="similarity">
    <text evidence="1">Belongs to the peptidase S45 family.</text>
</comment>
<organism evidence="6 7">
    <name type="scientific">Pseudonocardia ailaonensis</name>
    <dbReference type="NCBI Taxonomy" id="367279"/>
    <lineage>
        <taxon>Bacteria</taxon>
        <taxon>Bacillati</taxon>
        <taxon>Actinomycetota</taxon>
        <taxon>Actinomycetes</taxon>
        <taxon>Pseudonocardiales</taxon>
        <taxon>Pseudonocardiaceae</taxon>
        <taxon>Pseudonocardia</taxon>
    </lineage>
</organism>
<dbReference type="InterPro" id="IPR014395">
    <property type="entry name" value="Pen/GL7ACA/AHL_acylase"/>
</dbReference>
<reference evidence="6 7" key="1">
    <citation type="journal article" date="2019" name="Int. J. Syst. Evol. Microbiol.">
        <title>The Global Catalogue of Microorganisms (GCM) 10K type strain sequencing project: providing services to taxonomists for standard genome sequencing and annotation.</title>
        <authorList>
            <consortium name="The Broad Institute Genomics Platform"/>
            <consortium name="The Broad Institute Genome Sequencing Center for Infectious Disease"/>
            <person name="Wu L."/>
            <person name="Ma J."/>
        </authorList>
    </citation>
    <scope>NUCLEOTIDE SEQUENCE [LARGE SCALE GENOMIC DNA]</scope>
    <source>
        <strain evidence="6 7">JCM 16009</strain>
    </source>
</reference>
<dbReference type="SUPFAM" id="SSF56235">
    <property type="entry name" value="N-terminal nucleophile aminohydrolases (Ntn hydrolases)"/>
    <property type="match status" value="1"/>
</dbReference>
<dbReference type="InterPro" id="IPR043147">
    <property type="entry name" value="Penicillin_amidase_A-knob"/>
</dbReference>
<evidence type="ECO:0000313" key="6">
    <source>
        <dbReference type="EMBL" id="GAA1861234.1"/>
    </source>
</evidence>
<keyword evidence="7" id="KW-1185">Reference proteome</keyword>
<gene>
    <name evidence="6" type="ORF">GCM10009836_46740</name>
</gene>
<dbReference type="InterPro" id="IPR023343">
    <property type="entry name" value="Penicillin_amidase_dom1"/>
</dbReference>
<dbReference type="InterPro" id="IPR043146">
    <property type="entry name" value="Penicillin_amidase_N_B-knob"/>
</dbReference>
<dbReference type="Pfam" id="PF01804">
    <property type="entry name" value="Penicil_amidase"/>
    <property type="match status" value="1"/>
</dbReference>
<feature type="region of interest" description="Disordered" evidence="5">
    <location>
        <begin position="1"/>
        <end position="24"/>
    </location>
</feature>
<protein>
    <submittedName>
        <fullName evidence="6">Acylase</fullName>
    </submittedName>
</protein>
<evidence type="ECO:0000256" key="3">
    <source>
        <dbReference type="ARBA" id="ARBA00022801"/>
    </source>
</evidence>
<evidence type="ECO:0000256" key="5">
    <source>
        <dbReference type="SAM" id="MobiDB-lite"/>
    </source>
</evidence>